<evidence type="ECO:0000313" key="1">
    <source>
        <dbReference type="EnsemblMetazoa" id="AATE000852-PA.1"/>
    </source>
</evidence>
<reference evidence="1" key="1">
    <citation type="submission" date="2022-08" db="UniProtKB">
        <authorList>
            <consortium name="EnsemblMetazoa"/>
        </authorList>
    </citation>
    <scope>IDENTIFICATION</scope>
    <source>
        <strain evidence="1">EBRO</strain>
    </source>
</reference>
<name>A0A182IKG5_ANOAO</name>
<dbReference type="AlphaFoldDB" id="A0A182IKG5"/>
<organism evidence="1">
    <name type="scientific">Anopheles atroparvus</name>
    <name type="common">European mosquito</name>
    <dbReference type="NCBI Taxonomy" id="41427"/>
    <lineage>
        <taxon>Eukaryota</taxon>
        <taxon>Metazoa</taxon>
        <taxon>Ecdysozoa</taxon>
        <taxon>Arthropoda</taxon>
        <taxon>Hexapoda</taxon>
        <taxon>Insecta</taxon>
        <taxon>Pterygota</taxon>
        <taxon>Neoptera</taxon>
        <taxon>Endopterygota</taxon>
        <taxon>Diptera</taxon>
        <taxon>Nematocera</taxon>
        <taxon>Culicoidea</taxon>
        <taxon>Culicidae</taxon>
        <taxon>Anophelinae</taxon>
        <taxon>Anopheles</taxon>
    </lineage>
</organism>
<dbReference type="EnsemblMetazoa" id="AATE000852-RA">
    <property type="protein sequence ID" value="AATE000852-PA.1"/>
    <property type="gene ID" value="AATE000852"/>
</dbReference>
<proteinExistence type="predicted"/>
<protein>
    <submittedName>
        <fullName evidence="1">Uncharacterized protein</fullName>
    </submittedName>
</protein>
<accession>A0A182IKG5</accession>
<sequence>MRRRPPNETPLHVENQRDPAQAPLPGKQEMPPGPEEETSTKRASIHRCKIPAQIPSGLLQGWRSRCDKRTKIEIQRSCNASMMIFDTPHPPTTEAAFLEAYCSTNRRNGSSNEVNLAEKRAPRGPGNEWVGTNERTSAPEPIDERKPPVARGLKATETTEMENASASGGVKRMEAPGNPGGSGAPGGVYLQCKPGHSVPCGGGKVEGLTTWPTIGTAVYKNQVIRANLGEESEKRHCFVPATPMLFFRRSHRSSASGTGNLCGALNIQYA</sequence>
<dbReference type="VEuPathDB" id="VectorBase:AATE000852"/>